<dbReference type="InterPro" id="IPR023198">
    <property type="entry name" value="PGP-like_dom2"/>
</dbReference>
<comment type="catalytic activity">
    <reaction evidence="1 10">
        <text>2-phosphoglycolate + H2O = glycolate + phosphate</text>
        <dbReference type="Rhea" id="RHEA:14369"/>
        <dbReference type="ChEBI" id="CHEBI:15377"/>
        <dbReference type="ChEBI" id="CHEBI:29805"/>
        <dbReference type="ChEBI" id="CHEBI:43474"/>
        <dbReference type="ChEBI" id="CHEBI:58033"/>
        <dbReference type="EC" id="3.1.3.18"/>
    </reaction>
</comment>
<evidence type="ECO:0000256" key="2">
    <source>
        <dbReference type="ARBA" id="ARBA00001946"/>
    </source>
</evidence>
<dbReference type="GO" id="GO:0005829">
    <property type="term" value="C:cytosol"/>
    <property type="evidence" value="ECO:0007669"/>
    <property type="project" value="TreeGrafter"/>
</dbReference>
<comment type="cofactor">
    <cofactor evidence="2 10">
        <name>Mg(2+)</name>
        <dbReference type="ChEBI" id="CHEBI:18420"/>
    </cofactor>
</comment>
<dbReference type="PANTHER" id="PTHR43434:SF1">
    <property type="entry name" value="PHOSPHOGLYCOLATE PHOSPHATASE"/>
    <property type="match status" value="1"/>
</dbReference>
<keyword evidence="12" id="KW-1185">Reference proteome</keyword>
<evidence type="ECO:0000256" key="4">
    <source>
        <dbReference type="ARBA" id="ARBA00006171"/>
    </source>
</evidence>
<dbReference type="RefSeq" id="WP_121645056.1">
    <property type="nucleotide sequence ID" value="NZ_RCWN01000001.1"/>
</dbReference>
<dbReference type="Proteomes" id="UP000281094">
    <property type="component" value="Unassembled WGS sequence"/>
</dbReference>
<keyword evidence="8 10" id="KW-0460">Magnesium</keyword>
<comment type="pathway">
    <text evidence="3 10">Organic acid metabolism; glycolate biosynthesis; glycolate from 2-phosphoglycolate: step 1/1.</text>
</comment>
<dbReference type="Pfam" id="PF13419">
    <property type="entry name" value="HAD_2"/>
    <property type="match status" value="1"/>
</dbReference>
<dbReference type="PANTHER" id="PTHR43434">
    <property type="entry name" value="PHOSPHOGLYCOLATE PHOSPHATASE"/>
    <property type="match status" value="1"/>
</dbReference>
<keyword evidence="6 10" id="KW-0479">Metal-binding</keyword>
<dbReference type="GO" id="GO:0046872">
    <property type="term" value="F:metal ion binding"/>
    <property type="evidence" value="ECO:0007669"/>
    <property type="project" value="UniProtKB-KW"/>
</dbReference>
<keyword evidence="7 10" id="KW-0378">Hydrolase</keyword>
<evidence type="ECO:0000313" key="12">
    <source>
        <dbReference type="Proteomes" id="UP000281094"/>
    </source>
</evidence>
<feature type="active site" description="Nucleophile" evidence="10">
    <location>
        <position position="8"/>
    </location>
</feature>
<evidence type="ECO:0000256" key="6">
    <source>
        <dbReference type="ARBA" id="ARBA00022723"/>
    </source>
</evidence>
<dbReference type="EMBL" id="RCWN01000001">
    <property type="protein sequence ID" value="RLQ88091.1"/>
    <property type="molecule type" value="Genomic_DNA"/>
</dbReference>
<comment type="caution">
    <text evidence="11">The sequence shown here is derived from an EMBL/GenBank/DDBJ whole genome shotgun (WGS) entry which is preliminary data.</text>
</comment>
<evidence type="ECO:0000256" key="7">
    <source>
        <dbReference type="ARBA" id="ARBA00022801"/>
    </source>
</evidence>
<reference evidence="11 12" key="1">
    <citation type="submission" date="2018-10" db="EMBL/GenBank/DDBJ databases">
        <title>Notoacmeibacter sp. M2BS9Y-3-1, whole genome shotgun sequence.</title>
        <authorList>
            <person name="Tuo L."/>
        </authorList>
    </citation>
    <scope>NUCLEOTIDE SEQUENCE [LARGE SCALE GENOMIC DNA]</scope>
    <source>
        <strain evidence="11 12">M2BS9Y-3-1</strain>
    </source>
</reference>
<dbReference type="HAMAP" id="MF_00495">
    <property type="entry name" value="GPH_hydrolase_bact"/>
    <property type="match status" value="1"/>
</dbReference>
<dbReference type="InterPro" id="IPR023214">
    <property type="entry name" value="HAD_sf"/>
</dbReference>
<dbReference type="CDD" id="cd07512">
    <property type="entry name" value="HAD_PGPase"/>
    <property type="match status" value="1"/>
</dbReference>
<evidence type="ECO:0000256" key="9">
    <source>
        <dbReference type="ARBA" id="ARBA00023277"/>
    </source>
</evidence>
<dbReference type="AlphaFoldDB" id="A0A3L7JEU4"/>
<accession>A0A3L7JEU4</accession>
<dbReference type="GO" id="GO:0008967">
    <property type="term" value="F:phosphoglycolate phosphatase activity"/>
    <property type="evidence" value="ECO:0007669"/>
    <property type="project" value="UniProtKB-UniRule"/>
</dbReference>
<evidence type="ECO:0000256" key="8">
    <source>
        <dbReference type="ARBA" id="ARBA00022842"/>
    </source>
</evidence>
<dbReference type="InterPro" id="IPR036412">
    <property type="entry name" value="HAD-like_sf"/>
</dbReference>
<dbReference type="Gene3D" id="1.10.150.240">
    <property type="entry name" value="Putative phosphatase, domain 2"/>
    <property type="match status" value="1"/>
</dbReference>
<dbReference type="InterPro" id="IPR037512">
    <property type="entry name" value="PGPase_prok"/>
</dbReference>
<dbReference type="SFLD" id="SFLDG01135">
    <property type="entry name" value="C1.5.6:_HAD__Beta-PGM__Phospha"/>
    <property type="match status" value="1"/>
</dbReference>
<dbReference type="Gene3D" id="3.40.50.1000">
    <property type="entry name" value="HAD superfamily/HAD-like"/>
    <property type="match status" value="1"/>
</dbReference>
<dbReference type="UniPathway" id="UPA00865">
    <property type="reaction ID" value="UER00834"/>
</dbReference>
<dbReference type="GO" id="GO:0046295">
    <property type="term" value="P:glycolate biosynthetic process"/>
    <property type="evidence" value="ECO:0007669"/>
    <property type="project" value="UniProtKB-UniRule"/>
</dbReference>
<gene>
    <name evidence="11" type="ORF">D8780_07600</name>
</gene>
<evidence type="ECO:0000256" key="5">
    <source>
        <dbReference type="ARBA" id="ARBA00013078"/>
    </source>
</evidence>
<organism evidence="11 12">
    <name type="scientific">Notoacmeibacter ruber</name>
    <dbReference type="NCBI Taxonomy" id="2670375"/>
    <lineage>
        <taxon>Bacteria</taxon>
        <taxon>Pseudomonadati</taxon>
        <taxon>Pseudomonadota</taxon>
        <taxon>Alphaproteobacteria</taxon>
        <taxon>Hyphomicrobiales</taxon>
        <taxon>Notoacmeibacteraceae</taxon>
        <taxon>Notoacmeibacter</taxon>
    </lineage>
</organism>
<keyword evidence="9 10" id="KW-0119">Carbohydrate metabolism</keyword>
<evidence type="ECO:0000313" key="11">
    <source>
        <dbReference type="EMBL" id="RLQ88091.1"/>
    </source>
</evidence>
<dbReference type="GO" id="GO:0005975">
    <property type="term" value="P:carbohydrate metabolic process"/>
    <property type="evidence" value="ECO:0007669"/>
    <property type="project" value="InterPro"/>
</dbReference>
<proteinExistence type="inferred from homology"/>
<feature type="binding site" evidence="10">
    <location>
        <position position="8"/>
    </location>
    <ligand>
        <name>Mg(2+)</name>
        <dbReference type="ChEBI" id="CHEBI:18420"/>
    </ligand>
</feature>
<dbReference type="SFLD" id="SFLDS00003">
    <property type="entry name" value="Haloacid_Dehalogenase"/>
    <property type="match status" value="1"/>
</dbReference>
<dbReference type="InterPro" id="IPR050155">
    <property type="entry name" value="HAD-like_hydrolase_sf"/>
</dbReference>
<dbReference type="SUPFAM" id="SSF56784">
    <property type="entry name" value="HAD-like"/>
    <property type="match status" value="1"/>
</dbReference>
<dbReference type="EC" id="3.1.3.18" evidence="5 10"/>
<evidence type="ECO:0000256" key="1">
    <source>
        <dbReference type="ARBA" id="ARBA00000830"/>
    </source>
</evidence>
<name>A0A3L7JEU4_9HYPH</name>
<dbReference type="InterPro" id="IPR041492">
    <property type="entry name" value="HAD_2"/>
</dbReference>
<protein>
    <recommendedName>
        <fullName evidence="5 10">Phosphoglycolate phosphatase</fullName>
        <shortName evidence="10">PGP</shortName>
        <shortName evidence="10">PGPase</shortName>
        <ecNumber evidence="5 10">3.1.3.18</ecNumber>
    </recommendedName>
</protein>
<comment type="similarity">
    <text evidence="4 10">Belongs to the HAD-like hydrolase superfamily. CbbY/CbbZ/Gph/YieH family.</text>
</comment>
<dbReference type="GO" id="GO:0006281">
    <property type="term" value="P:DNA repair"/>
    <property type="evidence" value="ECO:0007669"/>
    <property type="project" value="TreeGrafter"/>
</dbReference>
<dbReference type="SFLD" id="SFLDG01129">
    <property type="entry name" value="C1.5:_HAD__Beta-PGM__Phosphata"/>
    <property type="match status" value="1"/>
</dbReference>
<sequence length="227" mass="24584">MRPTLVFDLDGTLVDTAPDLVDSLNECLVSRGLSPAEEKDIRHLAGHGARVMIQRAFEAQGKLDDLTDDALNALLERFIGHYEANIPGRSKPFPGAVESMKRFADEGWTLAVCTNKFESLATHLLEGLGIRTAFATVSGSDTFAFRKPDPRHLTETIAASGGDPKHSLMLGDSRTDIATAKAAAIPVVAVSFGYSDVPIAELQPERIIDHFDELTIAMADELLTPKQ</sequence>
<evidence type="ECO:0000256" key="10">
    <source>
        <dbReference type="HAMAP-Rule" id="MF_00495"/>
    </source>
</evidence>
<feature type="binding site" evidence="10">
    <location>
        <position position="10"/>
    </location>
    <ligand>
        <name>Mg(2+)</name>
        <dbReference type="ChEBI" id="CHEBI:18420"/>
    </ligand>
</feature>
<evidence type="ECO:0000256" key="3">
    <source>
        <dbReference type="ARBA" id="ARBA00004818"/>
    </source>
</evidence>
<dbReference type="NCBIfam" id="TIGR01549">
    <property type="entry name" value="HAD-SF-IA-v1"/>
    <property type="match status" value="1"/>
</dbReference>
<dbReference type="InterPro" id="IPR006439">
    <property type="entry name" value="HAD-SF_hydro_IA"/>
</dbReference>
<feature type="binding site" evidence="10">
    <location>
        <position position="172"/>
    </location>
    <ligand>
        <name>Mg(2+)</name>
        <dbReference type="ChEBI" id="CHEBI:18420"/>
    </ligand>
</feature>
<comment type="function">
    <text evidence="10">Specifically catalyzes the dephosphorylation of 2-phosphoglycolate. Is involved in the dissimilation of the intracellular 2-phosphoglycolate formed during the DNA repair of 3'-phosphoglycolate ends, a major class of DNA lesions induced by oxidative stress.</text>
</comment>